<sequence length="97" mass="11005">HYALWAGGIQHKDPSLDNLMVRVVSGRPGKEDVLYGVMNDWDLATLSKRPSPHAFDITGTAPFMALELLNEPGGTIVRRYRHDLESMIWILSWVFIL</sequence>
<accession>A0ACB8SL72</accession>
<feature type="non-terminal residue" evidence="1">
    <location>
        <position position="1"/>
    </location>
</feature>
<dbReference type="EMBL" id="MU277253">
    <property type="protein sequence ID" value="KAI0057018.1"/>
    <property type="molecule type" value="Genomic_DNA"/>
</dbReference>
<reference evidence="1" key="2">
    <citation type="journal article" date="2022" name="New Phytol.">
        <title>Evolutionary transition to the ectomycorrhizal habit in the genomes of a hyperdiverse lineage of mushroom-forming fungi.</title>
        <authorList>
            <person name="Looney B."/>
            <person name="Miyauchi S."/>
            <person name="Morin E."/>
            <person name="Drula E."/>
            <person name="Courty P.E."/>
            <person name="Kohler A."/>
            <person name="Kuo A."/>
            <person name="LaButti K."/>
            <person name="Pangilinan J."/>
            <person name="Lipzen A."/>
            <person name="Riley R."/>
            <person name="Andreopoulos W."/>
            <person name="He G."/>
            <person name="Johnson J."/>
            <person name="Nolan M."/>
            <person name="Tritt A."/>
            <person name="Barry K.W."/>
            <person name="Grigoriev I.V."/>
            <person name="Nagy L.G."/>
            <person name="Hibbett D."/>
            <person name="Henrissat B."/>
            <person name="Matheny P.B."/>
            <person name="Labbe J."/>
            <person name="Martin F.M."/>
        </authorList>
    </citation>
    <scope>NUCLEOTIDE SEQUENCE</scope>
    <source>
        <strain evidence="1">HHB10654</strain>
    </source>
</reference>
<reference evidence="1" key="1">
    <citation type="submission" date="2021-03" db="EMBL/GenBank/DDBJ databases">
        <authorList>
            <consortium name="DOE Joint Genome Institute"/>
            <person name="Ahrendt S."/>
            <person name="Looney B.P."/>
            <person name="Miyauchi S."/>
            <person name="Morin E."/>
            <person name="Drula E."/>
            <person name="Courty P.E."/>
            <person name="Chicoki N."/>
            <person name="Fauchery L."/>
            <person name="Kohler A."/>
            <person name="Kuo A."/>
            <person name="Labutti K."/>
            <person name="Pangilinan J."/>
            <person name="Lipzen A."/>
            <person name="Riley R."/>
            <person name="Andreopoulos W."/>
            <person name="He G."/>
            <person name="Johnson J."/>
            <person name="Barry K.W."/>
            <person name="Grigoriev I.V."/>
            <person name="Nagy L."/>
            <person name="Hibbett D."/>
            <person name="Henrissat B."/>
            <person name="Matheny P.B."/>
            <person name="Labbe J."/>
            <person name="Martin F."/>
        </authorList>
    </citation>
    <scope>NUCLEOTIDE SEQUENCE</scope>
    <source>
        <strain evidence="1">HHB10654</strain>
    </source>
</reference>
<evidence type="ECO:0000313" key="2">
    <source>
        <dbReference type="Proteomes" id="UP000814140"/>
    </source>
</evidence>
<evidence type="ECO:0000313" key="1">
    <source>
        <dbReference type="EMBL" id="KAI0057018.1"/>
    </source>
</evidence>
<gene>
    <name evidence="1" type="ORF">BV25DRAFT_1813030</name>
</gene>
<name>A0ACB8SL72_9AGAM</name>
<keyword evidence="2" id="KW-1185">Reference proteome</keyword>
<proteinExistence type="predicted"/>
<organism evidence="1 2">
    <name type="scientific">Artomyces pyxidatus</name>
    <dbReference type="NCBI Taxonomy" id="48021"/>
    <lineage>
        <taxon>Eukaryota</taxon>
        <taxon>Fungi</taxon>
        <taxon>Dikarya</taxon>
        <taxon>Basidiomycota</taxon>
        <taxon>Agaricomycotina</taxon>
        <taxon>Agaricomycetes</taxon>
        <taxon>Russulales</taxon>
        <taxon>Auriscalpiaceae</taxon>
        <taxon>Artomyces</taxon>
    </lineage>
</organism>
<protein>
    <submittedName>
        <fullName evidence="1">Uncharacterized protein</fullName>
    </submittedName>
</protein>
<comment type="caution">
    <text evidence="1">The sequence shown here is derived from an EMBL/GenBank/DDBJ whole genome shotgun (WGS) entry which is preliminary data.</text>
</comment>
<dbReference type="Proteomes" id="UP000814140">
    <property type="component" value="Unassembled WGS sequence"/>
</dbReference>